<dbReference type="OrthoDB" id="9855877at2"/>
<keyword evidence="4" id="KW-1185">Reference proteome</keyword>
<gene>
    <name evidence="1" type="ORF">Lche_3150</name>
    <name evidence="2" type="ORF">NCTC11976_00410</name>
</gene>
<proteinExistence type="predicted"/>
<dbReference type="Proteomes" id="UP000054921">
    <property type="component" value="Unassembled WGS sequence"/>
</dbReference>
<dbReference type="EMBL" id="LR134173">
    <property type="protein sequence ID" value="VEB33587.1"/>
    <property type="molecule type" value="Genomic_DNA"/>
</dbReference>
<evidence type="ECO:0000313" key="3">
    <source>
        <dbReference type="Proteomes" id="UP000054921"/>
    </source>
</evidence>
<dbReference type="Pfam" id="PF14736">
    <property type="entry name" value="N_Asn_amidohyd"/>
    <property type="match status" value="1"/>
</dbReference>
<evidence type="ECO:0000313" key="4">
    <source>
        <dbReference type="Proteomes" id="UP000277577"/>
    </source>
</evidence>
<dbReference type="PATRIC" id="fig|28084.5.peg.3419"/>
<name>A0A0W0SCE9_9GAMM</name>
<dbReference type="GO" id="GO:0008418">
    <property type="term" value="F:protein-N-terminal asparagine amidohydrolase activity"/>
    <property type="evidence" value="ECO:0007669"/>
    <property type="project" value="InterPro"/>
</dbReference>
<reference evidence="1 3" key="1">
    <citation type="submission" date="2015-11" db="EMBL/GenBank/DDBJ databases">
        <title>Genomic analysis of 38 Legionella species identifies large and diverse effector repertoires.</title>
        <authorList>
            <person name="Burstein D."/>
            <person name="Amaro F."/>
            <person name="Zusman T."/>
            <person name="Lifshitz Z."/>
            <person name="Cohen O."/>
            <person name="Gilbert J.A."/>
            <person name="Pupko T."/>
            <person name="Shuman H.A."/>
            <person name="Segal G."/>
        </authorList>
    </citation>
    <scope>NUCLEOTIDE SEQUENCE [LARGE SCALE GENOMIC DNA]</scope>
    <source>
        <strain evidence="1 3">ORW</strain>
    </source>
</reference>
<accession>A0A0W0SCE9</accession>
<evidence type="ECO:0000313" key="1">
    <source>
        <dbReference type="EMBL" id="KTC81130.1"/>
    </source>
</evidence>
<dbReference type="STRING" id="28084.Lche_3150"/>
<protein>
    <submittedName>
        <fullName evidence="1">Uncharacterized protein</fullName>
    </submittedName>
</protein>
<dbReference type="Proteomes" id="UP000277577">
    <property type="component" value="Chromosome"/>
</dbReference>
<dbReference type="AlphaFoldDB" id="A0A0W0SCE9"/>
<organism evidence="1 3">
    <name type="scientific">Legionella cherrii</name>
    <dbReference type="NCBI Taxonomy" id="28084"/>
    <lineage>
        <taxon>Bacteria</taxon>
        <taxon>Pseudomonadati</taxon>
        <taxon>Pseudomonadota</taxon>
        <taxon>Gammaproteobacteria</taxon>
        <taxon>Legionellales</taxon>
        <taxon>Legionellaceae</taxon>
        <taxon>Legionella</taxon>
    </lineage>
</organism>
<dbReference type="EMBL" id="LNXW01000013">
    <property type="protein sequence ID" value="KTC81130.1"/>
    <property type="molecule type" value="Genomic_DNA"/>
</dbReference>
<evidence type="ECO:0000313" key="2">
    <source>
        <dbReference type="EMBL" id="VEB33587.1"/>
    </source>
</evidence>
<sequence length="360" mass="39806">MIILAMGLSYFCTSPFSLKFGLAQELLEWLNLSPVSHKDNIMHRLENHIESSYIRAIISYPDGQCGTVGPRFVIQDKNWNHKELPVAQLADFLNDATGINGGKQLIDKNVENELVSHFSNVISFTNGQYVYNGPECNGPSGFFSANYQESKVGFEKEISLIALANSANSRRLSKGNFSSTEGYAVLQHEIGITNNTSLKPILGSYGAGPCVIIAIWNATTKTALLAHVDKFTSLTSVESLFKRISSDDNDILEVHLHGGDWSSKKQAAQIIELVENHKNAKILSADVCNDGHSKSLAIDGRTGEVFNDLSPAQLEHGRNSEDQLKKIAFRLIESPLELCFDGRQREHQIEHQVDSRCTSI</sequence>
<dbReference type="InterPro" id="IPR026750">
    <property type="entry name" value="NTAN1"/>
</dbReference>
<reference evidence="2 4" key="2">
    <citation type="submission" date="2018-12" db="EMBL/GenBank/DDBJ databases">
        <authorList>
            <consortium name="Pathogen Informatics"/>
        </authorList>
    </citation>
    <scope>NUCLEOTIDE SEQUENCE [LARGE SCALE GENOMIC DNA]</scope>
    <source>
        <strain evidence="2 4">NCTC11976</strain>
    </source>
</reference>